<keyword evidence="2" id="KW-0812">Transmembrane</keyword>
<gene>
    <name evidence="4" type="ORF">N1851_011837</name>
    <name evidence="3" type="ORF">N1851_012314</name>
</gene>
<evidence type="ECO:0000256" key="1">
    <source>
        <dbReference type="SAM" id="MobiDB-lite"/>
    </source>
</evidence>
<proteinExistence type="predicted"/>
<feature type="region of interest" description="Disordered" evidence="1">
    <location>
        <begin position="82"/>
        <end position="110"/>
    </location>
</feature>
<evidence type="ECO:0000256" key="2">
    <source>
        <dbReference type="SAM" id="Phobius"/>
    </source>
</evidence>
<dbReference type="EMBL" id="JAOPHQ010002276">
    <property type="protein sequence ID" value="KAK0147948.1"/>
    <property type="molecule type" value="Genomic_DNA"/>
</dbReference>
<organism evidence="4 5">
    <name type="scientific">Merluccius polli</name>
    <name type="common">Benguela hake</name>
    <name type="synonym">Merluccius cadenati</name>
    <dbReference type="NCBI Taxonomy" id="89951"/>
    <lineage>
        <taxon>Eukaryota</taxon>
        <taxon>Metazoa</taxon>
        <taxon>Chordata</taxon>
        <taxon>Craniata</taxon>
        <taxon>Vertebrata</taxon>
        <taxon>Euteleostomi</taxon>
        <taxon>Actinopterygii</taxon>
        <taxon>Neopterygii</taxon>
        <taxon>Teleostei</taxon>
        <taxon>Neoteleostei</taxon>
        <taxon>Acanthomorphata</taxon>
        <taxon>Zeiogadaria</taxon>
        <taxon>Gadariae</taxon>
        <taxon>Gadiformes</taxon>
        <taxon>Gadoidei</taxon>
        <taxon>Merlucciidae</taxon>
        <taxon>Merluccius</taxon>
    </lineage>
</organism>
<dbReference type="EMBL" id="JAOPHQ010002067">
    <property type="protein sequence ID" value="KAK0148227.1"/>
    <property type="molecule type" value="Genomic_DNA"/>
</dbReference>
<keyword evidence="2" id="KW-0472">Membrane</keyword>
<keyword evidence="2" id="KW-1133">Transmembrane helix</keyword>
<dbReference type="AlphaFoldDB" id="A0AA47MX34"/>
<keyword evidence="5" id="KW-1185">Reference proteome</keyword>
<protein>
    <submittedName>
        <fullName evidence="4">Uncharacterized protein</fullName>
    </submittedName>
</protein>
<feature type="transmembrane region" description="Helical" evidence="2">
    <location>
        <begin position="13"/>
        <end position="35"/>
    </location>
</feature>
<evidence type="ECO:0000313" key="5">
    <source>
        <dbReference type="Proteomes" id="UP001174136"/>
    </source>
</evidence>
<accession>A0AA47MX34</accession>
<evidence type="ECO:0000313" key="4">
    <source>
        <dbReference type="EMBL" id="KAK0148227.1"/>
    </source>
</evidence>
<sequence length="110" mass="12880">MRDDQEFPSFQEFVFFIVTEAEIALNINFIAVLSLKGKLWRNDEICERKETLLWLPEAIMPRTAAIDTHATNVKQDILRFSMMTPTPKPSPRQSQIKVPQRKQQPHWLSV</sequence>
<comment type="caution">
    <text evidence="4">The sequence shown here is derived from an EMBL/GenBank/DDBJ whole genome shotgun (WGS) entry which is preliminary data.</text>
</comment>
<name>A0AA47MX34_MERPO</name>
<reference evidence="4" key="1">
    <citation type="journal article" date="2023" name="Front. Mar. Sci.">
        <title>A new Merluccius polli reference genome to investigate the effects of global change in West African waters.</title>
        <authorList>
            <person name="Mateo J.L."/>
            <person name="Blanco-Fernandez C."/>
            <person name="Garcia-Vazquez E."/>
            <person name="Machado-Schiaffino G."/>
        </authorList>
    </citation>
    <scope>NUCLEOTIDE SEQUENCE</scope>
    <source>
        <strain evidence="4">C29</strain>
        <tissue evidence="4">Fin</tissue>
    </source>
</reference>
<evidence type="ECO:0000313" key="3">
    <source>
        <dbReference type="EMBL" id="KAK0147948.1"/>
    </source>
</evidence>
<dbReference type="Proteomes" id="UP001174136">
    <property type="component" value="Unassembled WGS sequence"/>
</dbReference>